<accession>A0A2N9EYB4</accession>
<comment type="function">
    <text evidence="4">Sequence-specific RNA-binding protein that regulates translation and mRNA stability by binding the 3'-UTR of target mRNAs.</text>
</comment>
<dbReference type="EMBL" id="OIVN01000668">
    <property type="protein sequence ID" value="SPC83736.1"/>
    <property type="molecule type" value="Genomic_DNA"/>
</dbReference>
<dbReference type="GO" id="GO:0003729">
    <property type="term" value="F:mRNA binding"/>
    <property type="evidence" value="ECO:0007669"/>
    <property type="project" value="TreeGrafter"/>
</dbReference>
<evidence type="ECO:0000256" key="2">
    <source>
        <dbReference type="ARBA" id="ARBA00022845"/>
    </source>
</evidence>
<dbReference type="Pfam" id="PF22493">
    <property type="entry name" value="PUF_NOP9"/>
    <property type="match status" value="1"/>
</dbReference>
<dbReference type="CDD" id="cd07920">
    <property type="entry name" value="Pumilio"/>
    <property type="match status" value="1"/>
</dbReference>
<evidence type="ECO:0000256" key="3">
    <source>
        <dbReference type="ARBA" id="ARBA00022884"/>
    </source>
</evidence>
<dbReference type="PANTHER" id="PTHR12537:SF138">
    <property type="entry name" value="PUMILIO HOMOLOG 7, CHLOROPLASTIC-RELATED"/>
    <property type="match status" value="1"/>
</dbReference>
<evidence type="ECO:0000256" key="1">
    <source>
        <dbReference type="ARBA" id="ARBA00022737"/>
    </source>
</evidence>
<evidence type="ECO:0000313" key="7">
    <source>
        <dbReference type="EMBL" id="SPC83736.1"/>
    </source>
</evidence>
<keyword evidence="3" id="KW-0694">RNA-binding</keyword>
<dbReference type="PANTHER" id="PTHR12537">
    <property type="entry name" value="RNA BINDING PROTEIN PUMILIO-RELATED"/>
    <property type="match status" value="1"/>
</dbReference>
<reference evidence="7" key="1">
    <citation type="submission" date="2018-02" db="EMBL/GenBank/DDBJ databases">
        <authorList>
            <person name="Cohen D.B."/>
            <person name="Kent A.D."/>
        </authorList>
    </citation>
    <scope>NUCLEOTIDE SEQUENCE</scope>
</reference>
<protein>
    <recommendedName>
        <fullName evidence="6">PUM-HD domain-containing protein</fullName>
    </recommendedName>
</protein>
<feature type="repeat" description="Pumilio" evidence="5">
    <location>
        <begin position="621"/>
        <end position="659"/>
    </location>
</feature>
<evidence type="ECO:0000256" key="4">
    <source>
        <dbReference type="ARBA" id="ARBA00058490"/>
    </source>
</evidence>
<feature type="repeat" description="Pumilio" evidence="5">
    <location>
        <begin position="401"/>
        <end position="436"/>
    </location>
</feature>
<dbReference type="SMART" id="SM00025">
    <property type="entry name" value="Pumilio"/>
    <property type="match status" value="8"/>
</dbReference>
<dbReference type="Pfam" id="PF00806">
    <property type="entry name" value="PUF"/>
    <property type="match status" value="1"/>
</dbReference>
<feature type="repeat" description="Pumilio" evidence="5">
    <location>
        <begin position="513"/>
        <end position="548"/>
    </location>
</feature>
<dbReference type="FunFam" id="1.25.10.10:FF:000237">
    <property type="entry name" value="Pumilio homolog 9"/>
    <property type="match status" value="1"/>
</dbReference>
<sequence length="718" mass="80174">MKRNGELEMLMNEIPNPNSPYLNISSPRHQLVNGSPMSRVSLKSESSLSSSFSNGFCSSEDGSPYHQIPTTHYLKNVNGNGRVVDELGLSQNFHRMHIGDEQRDGLTTRTRMFDGYGFDDSSLGGGITNNTIPWNVGKRGEYEGFSNGVSGFEGFQSSNHGVPMSFNDNMRLELLGLRNGCRESDSMGSYDYLAHNQSNALYSDPICNKNHHMNYLLQKRNEHGSGGCYYRGVQVQNPATIRPYLNDGSICSPRRREMDSNGVWGFVEPLSPPQLIHHPKLALNVDNSLTSHSIINGRTRAIPNTMVPQSITKGASGVDAFACEDSLIVQGNSLNYAINKKSNASRGHKKNSCVEIAAQSQRGRSSELDSYSSIGRICENGRSLSDDCPLPLSPTFSSLAEVQGYIYFMAKDQLGCRSLQKVFDEGTCQDVQIIFEEIIGHVVELMMDPFGNYLVQKLLDVCNEEQRMQIVLMVTNEPGQLVQISLHTHGTRVVQKLVETVKTRRQISLVKSALEPGFLDLIKDLNGNHVIQRCLQCLSNEDNKFIFVAAANFCVDIATHRHGCCVLQRCIACSVGEYQDKLVSEISRNGLLLAQDPFGNYVVQYIIELKIPSSSARLISQFKGNYIQLAMQKFSSHVVEKCLKHFEETRPRIIRELLSVSHFEQLLQDPYANYVIQSALAVTKGPLHASLVEAVRAHMILRTSPYCKRIFTRKLLKK</sequence>
<feature type="domain" description="PUM-HD" evidence="6">
    <location>
        <begin position="373"/>
        <end position="718"/>
    </location>
</feature>
<keyword evidence="1" id="KW-0677">Repeat</keyword>
<keyword evidence="2" id="KW-0810">Translation regulation</keyword>
<feature type="repeat" description="Pumilio" evidence="5">
    <location>
        <begin position="473"/>
        <end position="511"/>
    </location>
</feature>
<evidence type="ECO:0000256" key="5">
    <source>
        <dbReference type="PROSITE-ProRule" id="PRU00317"/>
    </source>
</evidence>
<dbReference type="InterPro" id="IPR001313">
    <property type="entry name" value="Pumilio_RNA-bd_rpt"/>
</dbReference>
<dbReference type="InterPro" id="IPR016024">
    <property type="entry name" value="ARM-type_fold"/>
</dbReference>
<evidence type="ECO:0000259" key="6">
    <source>
        <dbReference type="PROSITE" id="PS50303"/>
    </source>
</evidence>
<dbReference type="GO" id="GO:0005737">
    <property type="term" value="C:cytoplasm"/>
    <property type="evidence" value="ECO:0007669"/>
    <property type="project" value="TreeGrafter"/>
</dbReference>
<dbReference type="AlphaFoldDB" id="A0A2N9EYB4"/>
<name>A0A2N9EYB4_FAGSY</name>
<organism evidence="7">
    <name type="scientific">Fagus sylvatica</name>
    <name type="common">Beechnut</name>
    <dbReference type="NCBI Taxonomy" id="28930"/>
    <lineage>
        <taxon>Eukaryota</taxon>
        <taxon>Viridiplantae</taxon>
        <taxon>Streptophyta</taxon>
        <taxon>Embryophyta</taxon>
        <taxon>Tracheophyta</taxon>
        <taxon>Spermatophyta</taxon>
        <taxon>Magnoliopsida</taxon>
        <taxon>eudicotyledons</taxon>
        <taxon>Gunneridae</taxon>
        <taxon>Pentapetalae</taxon>
        <taxon>rosids</taxon>
        <taxon>fabids</taxon>
        <taxon>Fagales</taxon>
        <taxon>Fagaceae</taxon>
        <taxon>Fagus</taxon>
    </lineage>
</organism>
<dbReference type="SUPFAM" id="SSF48371">
    <property type="entry name" value="ARM repeat"/>
    <property type="match status" value="1"/>
</dbReference>
<dbReference type="InterPro" id="IPR011989">
    <property type="entry name" value="ARM-like"/>
</dbReference>
<dbReference type="InterPro" id="IPR033712">
    <property type="entry name" value="Pumilio_RNA-bd"/>
</dbReference>
<dbReference type="PROSITE" id="PS50302">
    <property type="entry name" value="PUM"/>
    <property type="match status" value="6"/>
</dbReference>
<dbReference type="Gene3D" id="1.25.10.10">
    <property type="entry name" value="Leucine-rich Repeat Variant"/>
    <property type="match status" value="1"/>
</dbReference>
<feature type="repeat" description="Pumilio" evidence="5">
    <location>
        <begin position="585"/>
        <end position="620"/>
    </location>
</feature>
<dbReference type="InterPro" id="IPR033133">
    <property type="entry name" value="PUM-HD"/>
</dbReference>
<gene>
    <name evidence="7" type="ORF">FSB_LOCUS11618</name>
</gene>
<feature type="repeat" description="Pumilio" evidence="5">
    <location>
        <begin position="437"/>
        <end position="472"/>
    </location>
</feature>
<dbReference type="PROSITE" id="PS50303">
    <property type="entry name" value="PUM_HD"/>
    <property type="match status" value="1"/>
</dbReference>
<proteinExistence type="predicted"/>
<dbReference type="GO" id="GO:0006417">
    <property type="term" value="P:regulation of translation"/>
    <property type="evidence" value="ECO:0007669"/>
    <property type="project" value="UniProtKB-KW"/>
</dbReference>